<dbReference type="Proteomes" id="UP000006431">
    <property type="component" value="Unassembled WGS sequence"/>
</dbReference>
<keyword evidence="1" id="KW-0812">Transmembrane</keyword>
<dbReference type="HOGENOM" id="CLU_2921079_0_0_7"/>
<evidence type="ECO:0000313" key="2">
    <source>
        <dbReference type="EMBL" id="EHP29202.1"/>
    </source>
</evidence>
<comment type="caution">
    <text evidence="2">The sequence shown here is derived from an EMBL/GenBank/DDBJ whole genome shotgun (WGS) entry which is preliminary data.</text>
</comment>
<name>B6BKY8_SULGG</name>
<protein>
    <submittedName>
        <fullName evidence="2">Uncharacterized protein</fullName>
    </submittedName>
</protein>
<sequence>MKFMYIILLLSIGLFVNELVNCVTGSCSAFYLGLSIILLLGAMLATGKAEYEDKLLNKQGS</sequence>
<feature type="transmembrane region" description="Helical" evidence="1">
    <location>
        <begin position="32"/>
        <end position="51"/>
    </location>
</feature>
<dbReference type="RefSeq" id="WP_008338125.1">
    <property type="nucleotide sequence ID" value="NZ_AFRZ01000001.1"/>
</dbReference>
<reference evidence="2 3" key="1">
    <citation type="journal article" date="2012" name="Proc. Natl. Acad. Sci. U.S.A.">
        <title>Genome and physiology of a model Epsilonproteobacterium responsible for sulfide detoxification in marine oxygen depletion zones.</title>
        <authorList>
            <person name="Grote J."/>
            <person name="Schott T."/>
            <person name="Bruckner C.G."/>
            <person name="Glockner F.O."/>
            <person name="Jost G."/>
            <person name="Teeling H."/>
            <person name="Labrenz M."/>
            <person name="Jurgens K."/>
        </authorList>
    </citation>
    <scope>NUCLEOTIDE SEQUENCE [LARGE SCALE GENOMIC DNA]</scope>
    <source>
        <strain evidence="2 3">GD1</strain>
    </source>
</reference>
<gene>
    <name evidence="2" type="ORF">SMGD1_0675</name>
</gene>
<keyword evidence="3" id="KW-1185">Reference proteome</keyword>
<keyword evidence="1" id="KW-0472">Membrane</keyword>
<accession>H1FW84</accession>
<evidence type="ECO:0000313" key="3">
    <source>
        <dbReference type="Proteomes" id="UP000006431"/>
    </source>
</evidence>
<dbReference type="PATRIC" id="fig|929558.5.peg.673"/>
<keyword evidence="1" id="KW-1133">Transmembrane helix</keyword>
<proteinExistence type="predicted"/>
<dbReference type="STRING" id="929558.SMGD1_0675"/>
<evidence type="ECO:0000256" key="1">
    <source>
        <dbReference type="SAM" id="Phobius"/>
    </source>
</evidence>
<dbReference type="EMBL" id="AFRZ01000001">
    <property type="protein sequence ID" value="EHP29202.1"/>
    <property type="molecule type" value="Genomic_DNA"/>
</dbReference>
<dbReference type="AlphaFoldDB" id="B6BKY8"/>
<organism evidence="2 3">
    <name type="scientific">Sulfurimonas gotlandica (strain DSM 19862 / JCM 16533 / GD1)</name>
    <dbReference type="NCBI Taxonomy" id="929558"/>
    <lineage>
        <taxon>Bacteria</taxon>
        <taxon>Pseudomonadati</taxon>
        <taxon>Campylobacterota</taxon>
        <taxon>Epsilonproteobacteria</taxon>
        <taxon>Campylobacterales</taxon>
        <taxon>Sulfurimonadaceae</taxon>
        <taxon>Sulfurimonas</taxon>
    </lineage>
</organism>
<accession>B6BKY8</accession>